<dbReference type="CDD" id="cd14723">
    <property type="entry name" value="ZIP_Ppr1"/>
    <property type="match status" value="1"/>
</dbReference>
<dbReference type="InterPro" id="IPR001138">
    <property type="entry name" value="Zn2Cys6_DnaBD"/>
</dbReference>
<keyword evidence="3" id="KW-0862">Zinc</keyword>
<feature type="compositionally biased region" description="Polar residues" evidence="8">
    <location>
        <begin position="113"/>
        <end position="138"/>
    </location>
</feature>
<dbReference type="AlphaFoldDB" id="A0A642V501"/>
<dbReference type="SMART" id="SM00066">
    <property type="entry name" value="GAL4"/>
    <property type="match status" value="1"/>
</dbReference>
<keyword evidence="6" id="KW-0804">Transcription</keyword>
<dbReference type="GO" id="GO:0045944">
    <property type="term" value="P:positive regulation of transcription by RNA polymerase II"/>
    <property type="evidence" value="ECO:0007669"/>
    <property type="project" value="TreeGrafter"/>
</dbReference>
<sequence>MVDSPPAKKQRRRGPKSNTGKASGGGTDNGGGSVLGVTRSISACQRCRNRKTKCDQKFPSCTACFKANVECVGIDAATGREIPRSYVSHLEDRIAQLESLLHDHGISTDARPSETSSYLPATNQHASKANTKSSGADKTSNATTASSASTVNNLMTSVQMVDDRATTSEKQSSFLGQSSGLSFARILSTAVKLRNQDGSKSSDDNNSNSGQPNTGNKGTNSSKPLPAPKPKPKPAKLPPKATAEAFLSAYFSQANSQLPVLHREQFLKNYFEPIYGKLSTKVSLCSDYTSIGRELSDETDNECFFAKYCQTDEENEANCQGQPNPALFFLFMVFGIATSIHQQQYPAHISESYRISAAHHFDAVFAAPNRLESLQAILLLALYSLMRPAVPGVWYVLGSALRLCIDLGLHYEGSVKSKSSLSDPTNFNGTANFDPVTVDLRRRLFWCTYALDRQVCVYLGRPFGIPDESIKVPFPSELDDSLINSDAGTVTDFSKETSNSPSYKTVSLSFFKMRLLQSEIQRVLYDCAELPRRYKSLGEWKHAMARKLEEWHNQCPKSNRKMNCNFNLAFFELNYHQTRLLLYGLSPGNSAPTVESYLIIADAGEKIIRKYHELHRKRVINYTWVAVHNLFMSGTSYLYALYHSPQVRAGTTLEDIDFNTLACIHVLSSMTDCCDAAVGCRDSFELLTAAIMKLCYNEKAGIVMQLPGNSSRNSSSSAAAQQTTDGTDQQQQPLDQFNNPLRSNISTPLSLSRRQSVVGANSVKKEGSGEEEIGPLTPTGASGANVTEFSNPGDVHWPMPDDLELFFQEAAQLEGVSPDSIRTGGTSGSPDASSNTPWGAYSSNPDGEDSVMLDGSSLKPQNNQPHQHHQHHHHHHHNDQQRIYDIISGVPLAPIWDQFFAPPPNNPDPNANPSQSNNSSVGPMSDVYSSRWQPQF</sequence>
<feature type="compositionally biased region" description="Basic and acidic residues" evidence="8">
    <location>
        <begin position="194"/>
        <end position="203"/>
    </location>
</feature>
<feature type="region of interest" description="Disordered" evidence="8">
    <location>
        <begin position="106"/>
        <end position="150"/>
    </location>
</feature>
<keyword evidence="11" id="KW-1185">Reference proteome</keyword>
<dbReference type="PROSITE" id="PS00463">
    <property type="entry name" value="ZN2_CY6_FUNGAL_1"/>
    <property type="match status" value="1"/>
</dbReference>
<evidence type="ECO:0000256" key="4">
    <source>
        <dbReference type="ARBA" id="ARBA00023015"/>
    </source>
</evidence>
<feature type="compositionally biased region" description="Basic residues" evidence="8">
    <location>
        <begin position="866"/>
        <end position="877"/>
    </location>
</feature>
<evidence type="ECO:0000313" key="10">
    <source>
        <dbReference type="EMBL" id="KAA8914968.1"/>
    </source>
</evidence>
<dbReference type="Gene3D" id="4.10.240.10">
    <property type="entry name" value="Zn(2)-C6 fungal-type DNA-binding domain"/>
    <property type="match status" value="1"/>
</dbReference>
<feature type="compositionally biased region" description="Low complexity" evidence="8">
    <location>
        <begin position="707"/>
        <end position="741"/>
    </location>
</feature>
<feature type="compositionally biased region" description="Gly residues" evidence="8">
    <location>
        <begin position="22"/>
        <end position="34"/>
    </location>
</feature>
<feature type="compositionally biased region" description="Low complexity" evidence="8">
    <location>
        <begin position="139"/>
        <end position="150"/>
    </location>
</feature>
<accession>A0A642V501</accession>
<keyword evidence="2" id="KW-0479">Metal-binding</keyword>
<protein>
    <recommendedName>
        <fullName evidence="9">Zn(2)-C6 fungal-type domain-containing protein</fullName>
    </recommendedName>
</protein>
<dbReference type="GO" id="GO:0000981">
    <property type="term" value="F:DNA-binding transcription factor activity, RNA polymerase II-specific"/>
    <property type="evidence" value="ECO:0007669"/>
    <property type="project" value="InterPro"/>
</dbReference>
<dbReference type="VEuPathDB" id="FungiDB:TRICI_002769"/>
<dbReference type="CDD" id="cd12148">
    <property type="entry name" value="fungal_TF_MHR"/>
    <property type="match status" value="1"/>
</dbReference>
<keyword evidence="7" id="KW-0539">Nucleus</keyword>
<dbReference type="CDD" id="cd00067">
    <property type="entry name" value="GAL4"/>
    <property type="match status" value="1"/>
</dbReference>
<dbReference type="InterPro" id="IPR036864">
    <property type="entry name" value="Zn2-C6_fun-type_DNA-bd_sf"/>
</dbReference>
<feature type="domain" description="Zn(2)-C6 fungal-type" evidence="9">
    <location>
        <begin position="43"/>
        <end position="72"/>
    </location>
</feature>
<feature type="compositionally biased region" description="Low complexity" evidence="8">
    <location>
        <begin position="908"/>
        <end position="920"/>
    </location>
</feature>
<dbReference type="SUPFAM" id="SSF57701">
    <property type="entry name" value="Zn2/Cys6 DNA-binding domain"/>
    <property type="match status" value="1"/>
</dbReference>
<dbReference type="Proteomes" id="UP000761534">
    <property type="component" value="Unassembled WGS sequence"/>
</dbReference>
<feature type="compositionally biased region" description="Polar residues" evidence="8">
    <location>
        <begin position="927"/>
        <end position="936"/>
    </location>
</feature>
<feature type="compositionally biased region" description="Low complexity" evidence="8">
    <location>
        <begin position="204"/>
        <end position="213"/>
    </location>
</feature>
<dbReference type="InterPro" id="IPR007219">
    <property type="entry name" value="XnlR_reg_dom"/>
</dbReference>
<dbReference type="Pfam" id="PF04082">
    <property type="entry name" value="Fungal_trans"/>
    <property type="match status" value="1"/>
</dbReference>
<evidence type="ECO:0000256" key="1">
    <source>
        <dbReference type="ARBA" id="ARBA00004123"/>
    </source>
</evidence>
<reference evidence="10" key="1">
    <citation type="journal article" date="2019" name="G3 (Bethesda)">
        <title>Genome Assemblies of Two Rare Opportunistic Yeast Pathogens: Diutina rugosa (syn. Candida rugosa) and Trichomonascus ciferrii (syn. Candida ciferrii).</title>
        <authorList>
            <person name="Mixao V."/>
            <person name="Saus E."/>
            <person name="Hansen A.P."/>
            <person name="Lass-Florl C."/>
            <person name="Gabaldon T."/>
        </authorList>
    </citation>
    <scope>NUCLEOTIDE SEQUENCE</scope>
    <source>
        <strain evidence="10">CBS 4856</strain>
    </source>
</reference>
<dbReference type="PANTHER" id="PTHR47782:SF1">
    <property type="entry name" value="PYRIMIDINE PATHWAY REGULATORY PROTEIN 1"/>
    <property type="match status" value="1"/>
</dbReference>
<gene>
    <name evidence="10" type="ORF">TRICI_002769</name>
</gene>
<dbReference type="InterPro" id="IPR052202">
    <property type="entry name" value="Yeast_MetPath_Reg"/>
</dbReference>
<dbReference type="Pfam" id="PF00172">
    <property type="entry name" value="Zn_clus"/>
    <property type="match status" value="1"/>
</dbReference>
<proteinExistence type="predicted"/>
<feature type="region of interest" description="Disordered" evidence="8">
    <location>
        <begin position="1"/>
        <end position="34"/>
    </location>
</feature>
<feature type="region of interest" description="Disordered" evidence="8">
    <location>
        <begin position="707"/>
        <end position="783"/>
    </location>
</feature>
<feature type="region of interest" description="Disordered" evidence="8">
    <location>
        <begin position="898"/>
        <end position="936"/>
    </location>
</feature>
<feature type="region of interest" description="Disordered" evidence="8">
    <location>
        <begin position="194"/>
        <end position="239"/>
    </location>
</feature>
<keyword evidence="4" id="KW-0805">Transcription regulation</keyword>
<dbReference type="PROSITE" id="PS50048">
    <property type="entry name" value="ZN2_CY6_FUNGAL_2"/>
    <property type="match status" value="1"/>
</dbReference>
<dbReference type="SMART" id="SM00906">
    <property type="entry name" value="Fungal_trans"/>
    <property type="match status" value="1"/>
</dbReference>
<feature type="compositionally biased region" description="Polar residues" evidence="8">
    <location>
        <begin position="742"/>
        <end position="759"/>
    </location>
</feature>
<dbReference type="PANTHER" id="PTHR47782">
    <property type="entry name" value="ZN(II)2CYS6 TRANSCRIPTION FACTOR (EUROFUNG)-RELATED"/>
    <property type="match status" value="1"/>
</dbReference>
<organism evidence="10 11">
    <name type="scientific">Trichomonascus ciferrii</name>
    <dbReference type="NCBI Taxonomy" id="44093"/>
    <lineage>
        <taxon>Eukaryota</taxon>
        <taxon>Fungi</taxon>
        <taxon>Dikarya</taxon>
        <taxon>Ascomycota</taxon>
        <taxon>Saccharomycotina</taxon>
        <taxon>Dipodascomycetes</taxon>
        <taxon>Dipodascales</taxon>
        <taxon>Trichomonascaceae</taxon>
        <taxon>Trichomonascus</taxon>
        <taxon>Trichomonascus ciferrii complex</taxon>
    </lineage>
</organism>
<evidence type="ECO:0000256" key="8">
    <source>
        <dbReference type="SAM" id="MobiDB-lite"/>
    </source>
</evidence>
<evidence type="ECO:0000256" key="5">
    <source>
        <dbReference type="ARBA" id="ARBA00023125"/>
    </source>
</evidence>
<comment type="subcellular location">
    <subcellularLocation>
        <location evidence="1">Nucleus</location>
    </subcellularLocation>
</comment>
<dbReference type="GO" id="GO:0008270">
    <property type="term" value="F:zinc ion binding"/>
    <property type="evidence" value="ECO:0007669"/>
    <property type="project" value="InterPro"/>
</dbReference>
<evidence type="ECO:0000259" key="9">
    <source>
        <dbReference type="PROSITE" id="PS50048"/>
    </source>
</evidence>
<dbReference type="EMBL" id="SWFS01000187">
    <property type="protein sequence ID" value="KAA8914968.1"/>
    <property type="molecule type" value="Genomic_DNA"/>
</dbReference>
<dbReference type="OrthoDB" id="2399539at2759"/>
<dbReference type="GO" id="GO:0006351">
    <property type="term" value="P:DNA-templated transcription"/>
    <property type="evidence" value="ECO:0007669"/>
    <property type="project" value="InterPro"/>
</dbReference>
<evidence type="ECO:0000256" key="2">
    <source>
        <dbReference type="ARBA" id="ARBA00022723"/>
    </source>
</evidence>
<dbReference type="GO" id="GO:0005634">
    <property type="term" value="C:nucleus"/>
    <property type="evidence" value="ECO:0007669"/>
    <property type="project" value="UniProtKB-SubCell"/>
</dbReference>
<evidence type="ECO:0000313" key="11">
    <source>
        <dbReference type="Proteomes" id="UP000761534"/>
    </source>
</evidence>
<keyword evidence="5" id="KW-0238">DNA-binding</keyword>
<feature type="compositionally biased region" description="Polar residues" evidence="8">
    <location>
        <begin position="828"/>
        <end position="845"/>
    </location>
</feature>
<evidence type="ECO:0000256" key="3">
    <source>
        <dbReference type="ARBA" id="ARBA00022833"/>
    </source>
</evidence>
<name>A0A642V501_9ASCO</name>
<dbReference type="GO" id="GO:0043565">
    <property type="term" value="F:sequence-specific DNA binding"/>
    <property type="evidence" value="ECO:0007669"/>
    <property type="project" value="TreeGrafter"/>
</dbReference>
<comment type="caution">
    <text evidence="10">The sequence shown here is derived from an EMBL/GenBank/DDBJ whole genome shotgun (WGS) entry which is preliminary data.</text>
</comment>
<feature type="region of interest" description="Disordered" evidence="8">
    <location>
        <begin position="817"/>
        <end position="881"/>
    </location>
</feature>
<evidence type="ECO:0000256" key="6">
    <source>
        <dbReference type="ARBA" id="ARBA00023163"/>
    </source>
</evidence>
<evidence type="ECO:0000256" key="7">
    <source>
        <dbReference type="ARBA" id="ARBA00023242"/>
    </source>
</evidence>